<sequence>LSEEETVLVGRLKGILSSSRAIKEMVELWLVDAGLSPVSRDRMDLGELRGMSRVTSGKVPPTRPTAREVGASLAREAPRASSKRLVVSPPEQAEDTGRHHKKVKVLTRKHKFRLGEGESRSRSKGKEPAAPSEEPEASIGSEKGGASPAHECPRSMKDLFKTKVHKGDAGYYAMLMSDLGHQDPEKEIKARWKGLKNSTKVWNNSSAAEEFERGLLHPQLARELYTLPSEVLMARAAKEMVLVSFPTHALVTQVFPLPCF</sequence>
<feature type="compositionally biased region" description="Basic residues" evidence="1">
    <location>
        <begin position="98"/>
        <end position="112"/>
    </location>
</feature>
<evidence type="ECO:0000256" key="1">
    <source>
        <dbReference type="SAM" id="MobiDB-lite"/>
    </source>
</evidence>
<organism evidence="2 3">
    <name type="scientific">Ensete ventricosum</name>
    <name type="common">Abyssinian banana</name>
    <name type="synonym">Musa ensete</name>
    <dbReference type="NCBI Taxonomy" id="4639"/>
    <lineage>
        <taxon>Eukaryota</taxon>
        <taxon>Viridiplantae</taxon>
        <taxon>Streptophyta</taxon>
        <taxon>Embryophyta</taxon>
        <taxon>Tracheophyta</taxon>
        <taxon>Spermatophyta</taxon>
        <taxon>Magnoliopsida</taxon>
        <taxon>Liliopsida</taxon>
        <taxon>Zingiberales</taxon>
        <taxon>Musaceae</taxon>
        <taxon>Ensete</taxon>
    </lineage>
</organism>
<feature type="non-terminal residue" evidence="2">
    <location>
        <position position="1"/>
    </location>
</feature>
<gene>
    <name evidence="2" type="ORF">B296_00056808</name>
</gene>
<name>A0A426WVF7_ENSVE</name>
<feature type="region of interest" description="Disordered" evidence="1">
    <location>
        <begin position="53"/>
        <end position="153"/>
    </location>
</feature>
<proteinExistence type="predicted"/>
<reference evidence="2 3" key="1">
    <citation type="journal article" date="2014" name="Agronomy (Basel)">
        <title>A Draft Genome Sequence for Ensete ventricosum, the Drought-Tolerant Tree Against Hunger.</title>
        <authorList>
            <person name="Harrison J."/>
            <person name="Moore K.A."/>
            <person name="Paszkiewicz K."/>
            <person name="Jones T."/>
            <person name="Grant M."/>
            <person name="Ambacheew D."/>
            <person name="Muzemil S."/>
            <person name="Studholme D.J."/>
        </authorList>
    </citation>
    <scope>NUCLEOTIDE SEQUENCE [LARGE SCALE GENOMIC DNA]</scope>
</reference>
<protein>
    <submittedName>
        <fullName evidence="2">Uncharacterized protein</fullName>
    </submittedName>
</protein>
<comment type="caution">
    <text evidence="2">The sequence shown here is derived from an EMBL/GenBank/DDBJ whole genome shotgun (WGS) entry which is preliminary data.</text>
</comment>
<evidence type="ECO:0000313" key="3">
    <source>
        <dbReference type="Proteomes" id="UP000287651"/>
    </source>
</evidence>
<accession>A0A426WVF7</accession>
<dbReference type="AlphaFoldDB" id="A0A426WVF7"/>
<feature type="compositionally biased region" description="Low complexity" evidence="1">
    <location>
        <begin position="128"/>
        <end position="141"/>
    </location>
</feature>
<feature type="compositionally biased region" description="Basic and acidic residues" evidence="1">
    <location>
        <begin position="113"/>
        <end position="127"/>
    </location>
</feature>
<dbReference type="EMBL" id="AMZH03044253">
    <property type="protein sequence ID" value="RRT31199.1"/>
    <property type="molecule type" value="Genomic_DNA"/>
</dbReference>
<evidence type="ECO:0000313" key="2">
    <source>
        <dbReference type="EMBL" id="RRT31199.1"/>
    </source>
</evidence>
<dbReference type="Proteomes" id="UP000287651">
    <property type="component" value="Unassembled WGS sequence"/>
</dbReference>